<dbReference type="Proteomes" id="UP001501645">
    <property type="component" value="Unassembled WGS sequence"/>
</dbReference>
<accession>A0ABP9ANH0</accession>
<comment type="caution">
    <text evidence="1">The sequence shown here is derived from an EMBL/GenBank/DDBJ whole genome shotgun (WGS) entry which is preliminary data.</text>
</comment>
<dbReference type="NCBIfam" id="NF033179">
    <property type="entry name" value="TnsA_like_Actin"/>
    <property type="match status" value="1"/>
</dbReference>
<evidence type="ECO:0008006" key="3">
    <source>
        <dbReference type="Google" id="ProtNLM"/>
    </source>
</evidence>
<proteinExistence type="predicted"/>
<protein>
    <recommendedName>
        <fullName evidence="3">TnsA-like heteromeric transposase endonuclease subunit</fullName>
    </recommendedName>
</protein>
<evidence type="ECO:0000313" key="2">
    <source>
        <dbReference type="Proteomes" id="UP001501645"/>
    </source>
</evidence>
<gene>
    <name evidence="1" type="ORF">GCM10023351_31890</name>
</gene>
<dbReference type="EMBL" id="BAABKO010000006">
    <property type="protein sequence ID" value="GAA4783992.1"/>
    <property type="molecule type" value="Genomic_DNA"/>
</dbReference>
<name>A0ABP9ANH0_9MICO</name>
<evidence type="ECO:0000313" key="1">
    <source>
        <dbReference type="EMBL" id="GAA4783992.1"/>
    </source>
</evidence>
<sequence length="248" mass="28581">MLLDSSWQVPRDTCDAAPCRVEYELHAVRYEVDAADVADIPFEHCDPVRAFPAWPGKRHYSGLLWLESLGKHVGFESFTERTCLMELDRDPEVTAVSSQPMWIRWGDDSPRGHAPDYFARLRDGRAAVIDVRPLQLIDDDARRQFDRTAAFCRDRDWKYVVFAPDAQVHDANLRFLLRYRDAQWRATDVPEQVRGFRGTIRELAGRLSDGDEVDHLALCFALIWSGVLIADLDTPLSLRTHVRWRETG</sequence>
<keyword evidence="2" id="KW-1185">Reference proteome</keyword>
<organism evidence="1 2">
    <name type="scientific">Microbacterium gilvum</name>
    <dbReference type="NCBI Taxonomy" id="1336204"/>
    <lineage>
        <taxon>Bacteria</taxon>
        <taxon>Bacillati</taxon>
        <taxon>Actinomycetota</taxon>
        <taxon>Actinomycetes</taxon>
        <taxon>Micrococcales</taxon>
        <taxon>Microbacteriaceae</taxon>
        <taxon>Microbacterium</taxon>
    </lineage>
</organism>
<dbReference type="InterPro" id="IPR048000">
    <property type="entry name" value="TnsA-like"/>
</dbReference>
<dbReference type="RefSeq" id="WP_345441455.1">
    <property type="nucleotide sequence ID" value="NZ_BAABKO010000006.1"/>
</dbReference>
<reference evidence="2" key="1">
    <citation type="journal article" date="2019" name="Int. J. Syst. Evol. Microbiol.">
        <title>The Global Catalogue of Microorganisms (GCM) 10K type strain sequencing project: providing services to taxonomists for standard genome sequencing and annotation.</title>
        <authorList>
            <consortium name="The Broad Institute Genomics Platform"/>
            <consortium name="The Broad Institute Genome Sequencing Center for Infectious Disease"/>
            <person name="Wu L."/>
            <person name="Ma J."/>
        </authorList>
    </citation>
    <scope>NUCLEOTIDE SEQUENCE [LARGE SCALE GENOMIC DNA]</scope>
    <source>
        <strain evidence="2">JCM 18537</strain>
    </source>
</reference>